<feature type="transmembrane region" description="Helical" evidence="1">
    <location>
        <begin position="7"/>
        <end position="28"/>
    </location>
</feature>
<sequence length="334" mass="37050">MSRGTNLVGKISWTLLAGLLSFSITGLFEKALDISLAEQVIVTVLIGGVTLLVQYLAELERRNDEADRVRRDEIRELRGLVAQGFESVDEATELLAEIDQSAVRRELLKQVIRRSGHITPAAPPLVQFLAGSETRRLAETLQALSDGHELFYDGEDREYLLALTRGTNTSLLATSWATVNANDVGFEAGFWFSDLGARYLELQKAAVRRGVTIRRIFIIESPTLMTDPELRRILQMQRSAGVDVRLSDGSAAAQDGGLFDFVIFDEQICYDTTPVTRQGTPGAPWRLTTRMVLNEETARHRVERFEELWLNASPADLRENGPAVITAPEPLGPA</sequence>
<comment type="caution">
    <text evidence="3">The sequence shown here is derived from an EMBL/GenBank/DDBJ whole genome shotgun (WGS) entry which is preliminary data.</text>
</comment>
<keyword evidence="4" id="KW-1185">Reference proteome</keyword>
<gene>
    <name evidence="3" type="ORF">KOI35_13870</name>
</gene>
<keyword evidence="1" id="KW-0472">Membrane</keyword>
<feature type="domain" description="DUF6879" evidence="2">
    <location>
        <begin position="198"/>
        <end position="314"/>
    </location>
</feature>
<accession>A0ABS5YMA7</accession>
<dbReference type="Pfam" id="PF21806">
    <property type="entry name" value="DUF6879"/>
    <property type="match status" value="1"/>
</dbReference>
<evidence type="ECO:0000313" key="4">
    <source>
        <dbReference type="Proteomes" id="UP001519654"/>
    </source>
</evidence>
<feature type="transmembrane region" description="Helical" evidence="1">
    <location>
        <begin position="40"/>
        <end position="57"/>
    </location>
</feature>
<keyword evidence="1" id="KW-0812">Transmembrane</keyword>
<evidence type="ECO:0000313" key="3">
    <source>
        <dbReference type="EMBL" id="MBU2664586.1"/>
    </source>
</evidence>
<proteinExistence type="predicted"/>
<name>A0ABS5YMA7_9ACTN</name>
<evidence type="ECO:0000256" key="1">
    <source>
        <dbReference type="SAM" id="Phobius"/>
    </source>
</evidence>
<evidence type="ECO:0000259" key="2">
    <source>
        <dbReference type="Pfam" id="PF21806"/>
    </source>
</evidence>
<protein>
    <recommendedName>
        <fullName evidence="2">DUF6879 domain-containing protein</fullName>
    </recommendedName>
</protein>
<dbReference type="RefSeq" id="WP_215787329.1">
    <property type="nucleotide sequence ID" value="NZ_JAHKKG010000004.1"/>
</dbReference>
<reference evidence="3 4" key="1">
    <citation type="submission" date="2021-06" db="EMBL/GenBank/DDBJ databases">
        <title>Actinoplanes lichenicola sp. nov., and Actinoplanes ovalisporus sp. nov., isolated from lichen in Thailand.</title>
        <authorList>
            <person name="Saeng-In P."/>
            <person name="Kanchanasin P."/>
            <person name="Yuki M."/>
            <person name="Kudo T."/>
            <person name="Ohkuma M."/>
            <person name="Phongsopitanun W."/>
            <person name="Tanasupawat S."/>
        </authorList>
    </citation>
    <scope>NUCLEOTIDE SEQUENCE [LARGE SCALE GENOMIC DNA]</scope>
    <source>
        <strain evidence="3 4">NBRC 110975</strain>
    </source>
</reference>
<dbReference type="InterPro" id="IPR049244">
    <property type="entry name" value="DUF6879"/>
</dbReference>
<organism evidence="3 4">
    <name type="scientific">Paractinoplanes bogorensis</name>
    <dbReference type="NCBI Taxonomy" id="1610840"/>
    <lineage>
        <taxon>Bacteria</taxon>
        <taxon>Bacillati</taxon>
        <taxon>Actinomycetota</taxon>
        <taxon>Actinomycetes</taxon>
        <taxon>Micromonosporales</taxon>
        <taxon>Micromonosporaceae</taxon>
        <taxon>Paractinoplanes</taxon>
    </lineage>
</organism>
<dbReference type="Proteomes" id="UP001519654">
    <property type="component" value="Unassembled WGS sequence"/>
</dbReference>
<keyword evidence="1" id="KW-1133">Transmembrane helix</keyword>
<dbReference type="EMBL" id="JAHKKG010000004">
    <property type="protein sequence ID" value="MBU2664586.1"/>
    <property type="molecule type" value="Genomic_DNA"/>
</dbReference>